<keyword evidence="1" id="KW-0472">Membrane</keyword>
<evidence type="ECO:0000313" key="3">
    <source>
        <dbReference type="Proteomes" id="UP001307889"/>
    </source>
</evidence>
<feature type="transmembrane region" description="Helical" evidence="1">
    <location>
        <begin position="39"/>
        <end position="57"/>
    </location>
</feature>
<reference evidence="2 3" key="1">
    <citation type="submission" date="2023-09" db="EMBL/GenBank/DDBJ databases">
        <title>Nesidiocoris tenuis whole genome shotgun sequence.</title>
        <authorList>
            <person name="Shibata T."/>
            <person name="Shimoda M."/>
            <person name="Kobayashi T."/>
            <person name="Uehara T."/>
        </authorList>
    </citation>
    <scope>NUCLEOTIDE SEQUENCE [LARGE SCALE GENOMIC DNA]</scope>
    <source>
        <strain evidence="2 3">Japan</strain>
    </source>
</reference>
<evidence type="ECO:0000313" key="2">
    <source>
        <dbReference type="EMBL" id="BES97262.1"/>
    </source>
</evidence>
<protein>
    <submittedName>
        <fullName evidence="2">Uncharacterized protein</fullName>
    </submittedName>
</protein>
<dbReference type="Proteomes" id="UP001307889">
    <property type="component" value="Chromosome 8"/>
</dbReference>
<evidence type="ECO:0000256" key="1">
    <source>
        <dbReference type="SAM" id="Phobius"/>
    </source>
</evidence>
<gene>
    <name evidence="2" type="ORF">NTJ_10076</name>
</gene>
<feature type="transmembrane region" description="Helical" evidence="1">
    <location>
        <begin position="116"/>
        <end position="139"/>
    </location>
</feature>
<organism evidence="2 3">
    <name type="scientific">Nesidiocoris tenuis</name>
    <dbReference type="NCBI Taxonomy" id="355587"/>
    <lineage>
        <taxon>Eukaryota</taxon>
        <taxon>Metazoa</taxon>
        <taxon>Ecdysozoa</taxon>
        <taxon>Arthropoda</taxon>
        <taxon>Hexapoda</taxon>
        <taxon>Insecta</taxon>
        <taxon>Pterygota</taxon>
        <taxon>Neoptera</taxon>
        <taxon>Paraneoptera</taxon>
        <taxon>Hemiptera</taxon>
        <taxon>Heteroptera</taxon>
        <taxon>Panheteroptera</taxon>
        <taxon>Cimicomorpha</taxon>
        <taxon>Miridae</taxon>
        <taxon>Dicyphina</taxon>
        <taxon>Nesidiocoris</taxon>
    </lineage>
</organism>
<proteinExistence type="predicted"/>
<accession>A0ABN7B0W5</accession>
<keyword evidence="1" id="KW-0812">Transmembrane</keyword>
<name>A0ABN7B0W5_9HEMI</name>
<keyword evidence="3" id="KW-1185">Reference proteome</keyword>
<keyword evidence="1" id="KW-1133">Transmembrane helix</keyword>
<sequence>MKGDSGALAPPDLCRSFLFSADWRPKLIQKTCCPSCSRFLSRFIIFLLSSSVPYTYIAHGISSTTALNMIDFTYAFIPHSTSSKVHIVCTSNLDVCGGNSAGCVKWSEWPFHPTFLALRLTPSASSVFCLLVSLILQVLKLY</sequence>
<dbReference type="EMBL" id="AP028916">
    <property type="protein sequence ID" value="BES97262.1"/>
    <property type="molecule type" value="Genomic_DNA"/>
</dbReference>